<reference evidence="3 4" key="1">
    <citation type="journal article" date="2017" name="G3 (Bethesda)">
        <title>First Draft Genome Sequence of the Pathogenic Fungus Lomentospora prolificans (Formerly Scedosporium prolificans).</title>
        <authorList>
            <person name="Luo R."/>
            <person name="Zimin A."/>
            <person name="Workman R."/>
            <person name="Fan Y."/>
            <person name="Pertea G."/>
            <person name="Grossman N."/>
            <person name="Wear M.P."/>
            <person name="Jia B."/>
            <person name="Miller H."/>
            <person name="Casadevall A."/>
            <person name="Timp W."/>
            <person name="Zhang S.X."/>
            <person name="Salzberg S.L."/>
        </authorList>
    </citation>
    <scope>NUCLEOTIDE SEQUENCE [LARGE SCALE GENOMIC DNA]</scope>
    <source>
        <strain evidence="3 4">JHH-5317</strain>
    </source>
</reference>
<dbReference type="InParanoid" id="A0A2N3N677"/>
<dbReference type="OrthoDB" id="2157530at2759"/>
<evidence type="ECO:0000313" key="3">
    <source>
        <dbReference type="EMBL" id="PKS07914.1"/>
    </source>
</evidence>
<dbReference type="InterPro" id="IPR010730">
    <property type="entry name" value="HET"/>
</dbReference>
<dbReference type="PANTHER" id="PTHR24148:SF64">
    <property type="entry name" value="HETEROKARYON INCOMPATIBILITY DOMAIN-CONTAINING PROTEIN"/>
    <property type="match status" value="1"/>
</dbReference>
<dbReference type="VEuPathDB" id="FungiDB:jhhlp_006523"/>
<feature type="region of interest" description="Disordered" evidence="1">
    <location>
        <begin position="79"/>
        <end position="104"/>
    </location>
</feature>
<feature type="compositionally biased region" description="Low complexity" evidence="1">
    <location>
        <begin position="205"/>
        <end position="217"/>
    </location>
</feature>
<dbReference type="Pfam" id="PF26639">
    <property type="entry name" value="Het-6_barrel"/>
    <property type="match status" value="1"/>
</dbReference>
<evidence type="ECO:0000256" key="1">
    <source>
        <dbReference type="SAM" id="MobiDB-lite"/>
    </source>
</evidence>
<evidence type="ECO:0000313" key="4">
    <source>
        <dbReference type="Proteomes" id="UP000233524"/>
    </source>
</evidence>
<dbReference type="EMBL" id="NLAX01000701">
    <property type="protein sequence ID" value="PKS07914.1"/>
    <property type="molecule type" value="Genomic_DNA"/>
</dbReference>
<feature type="compositionally biased region" description="Basic and acidic residues" evidence="1">
    <location>
        <begin position="11"/>
        <end position="24"/>
    </location>
</feature>
<dbReference type="AlphaFoldDB" id="A0A2N3N677"/>
<feature type="compositionally biased region" description="Pro residues" evidence="1">
    <location>
        <begin position="181"/>
        <end position="197"/>
    </location>
</feature>
<dbReference type="Proteomes" id="UP000233524">
    <property type="component" value="Unassembled WGS sequence"/>
</dbReference>
<proteinExistence type="predicted"/>
<gene>
    <name evidence="3" type="ORF">jhhlp_006523</name>
</gene>
<dbReference type="InterPro" id="IPR052895">
    <property type="entry name" value="HetReg/Transcr_Mod"/>
</dbReference>
<dbReference type="Pfam" id="PF06985">
    <property type="entry name" value="HET"/>
    <property type="match status" value="1"/>
</dbReference>
<name>A0A2N3N677_9PEZI</name>
<keyword evidence="4" id="KW-1185">Reference proteome</keyword>
<feature type="compositionally biased region" description="Low complexity" evidence="1">
    <location>
        <begin position="169"/>
        <end position="180"/>
    </location>
</feature>
<feature type="region of interest" description="Disordered" evidence="1">
    <location>
        <begin position="11"/>
        <end position="39"/>
    </location>
</feature>
<protein>
    <recommendedName>
        <fullName evidence="2">Heterokaryon incompatibility domain-containing protein</fullName>
    </recommendedName>
</protein>
<sequence>MAPRLVKSFLDKVKGKEKSAKEPQGRPASASQDNVGAASVSASAGGMAQSYAPGTVTAQTNYPVASSGFGQTGFYAPATVGTAPLSPGAEYGQQAMYGPQTGGSYDGGGGYVQQASVAQASAAYAQQQAGYGQQPQAAYGPPQSPGAPVQMQAQYPPTADRFPQRKPIQSPTQPAYYPPATDYPPPPTPAQPGPSPSTPLHSQMSPASPTTVSPQTPTVTARVTIPEGTSNDAAANMILSQIVASIVTAQNSCPVHEQCDSSCPRRIGVSRYRVLPSGERADEVDMRLQQAKIQPVAGPNPAAELPQPTTIAPNTPLFQYTPFENPKAEIRLLKIKPAYSRADPLDLELAIININDAPAYGALSYCWGNTPADCKMLCNGSVFLGRSSLEAALKRLRAGFTPSQREEYIWADAICIDQANEVEKSHQIMLMQHIYSRAQTVYVDLGDIKGRTLTLGGVSMTWEGGGMGRQDLLTESESGEHPLHYKTIFLALTQPWFRRTWIIQEITLAKRAKFMFQGNVFGRDYLDATLDRQELMRRPERMQELLSNNDTIQGFMNYNKIKEIKQMYQQQQNDSLKMIQLTRDFLATEPKDKIYGLMALMPEYDQEALGPYSQSLASVFRRFAALHVRYGRAITMLDSAGIQRRRIPEYLPSWVPDWTAQSPSPKVISTLRPIRYAAGGPTISEVALAGDETGVAGLSVRGYLIDTLESVHEMMAPGPSTSRAFIDGHSRARTAFDAWLSRGGAANYANAEEAFVRLLLMDDMYTGANAIPHSSPINDPIATYKAALDRWSKGVKPPVGGRRMDAEETFQMQAETACHARSFAITRNGYLALVPFISRPGDDIVVFWGATVPYVVRRAGMGFRLVGDGYVQGIMEGEGVEGLGQDRLTHVLLV</sequence>
<dbReference type="STRING" id="41688.A0A2N3N677"/>
<evidence type="ECO:0000259" key="2">
    <source>
        <dbReference type="Pfam" id="PF06985"/>
    </source>
</evidence>
<feature type="region of interest" description="Disordered" evidence="1">
    <location>
        <begin position="133"/>
        <end position="217"/>
    </location>
</feature>
<organism evidence="3 4">
    <name type="scientific">Lomentospora prolificans</name>
    <dbReference type="NCBI Taxonomy" id="41688"/>
    <lineage>
        <taxon>Eukaryota</taxon>
        <taxon>Fungi</taxon>
        <taxon>Dikarya</taxon>
        <taxon>Ascomycota</taxon>
        <taxon>Pezizomycotina</taxon>
        <taxon>Sordariomycetes</taxon>
        <taxon>Hypocreomycetidae</taxon>
        <taxon>Microascales</taxon>
        <taxon>Microascaceae</taxon>
        <taxon>Lomentospora</taxon>
    </lineage>
</organism>
<feature type="domain" description="Heterokaryon incompatibility" evidence="2">
    <location>
        <begin position="360"/>
        <end position="505"/>
    </location>
</feature>
<comment type="caution">
    <text evidence="3">The sequence shown here is derived from an EMBL/GenBank/DDBJ whole genome shotgun (WGS) entry which is preliminary data.</text>
</comment>
<dbReference type="PANTHER" id="PTHR24148">
    <property type="entry name" value="ANKYRIN REPEAT DOMAIN-CONTAINING PROTEIN 39 HOMOLOG-RELATED"/>
    <property type="match status" value="1"/>
</dbReference>
<accession>A0A2N3N677</accession>